<comment type="caution">
    <text evidence="1">The sequence shown here is derived from an EMBL/GenBank/DDBJ whole genome shotgun (WGS) entry which is preliminary data.</text>
</comment>
<organism evidence="1 2">
    <name type="scientific">Pyxidicoccus fallax</name>
    <dbReference type="NCBI Taxonomy" id="394095"/>
    <lineage>
        <taxon>Bacteria</taxon>
        <taxon>Pseudomonadati</taxon>
        <taxon>Myxococcota</taxon>
        <taxon>Myxococcia</taxon>
        <taxon>Myxococcales</taxon>
        <taxon>Cystobacterineae</taxon>
        <taxon>Myxococcaceae</taxon>
        <taxon>Pyxidicoccus</taxon>
    </lineage>
</organism>
<accession>A0A848LXL8</accession>
<dbReference type="EMBL" id="JABBJJ010000413">
    <property type="protein sequence ID" value="NMO22361.1"/>
    <property type="molecule type" value="Genomic_DNA"/>
</dbReference>
<evidence type="ECO:0000313" key="1">
    <source>
        <dbReference type="EMBL" id="NMO22361.1"/>
    </source>
</evidence>
<name>A0A848LXL8_9BACT</name>
<dbReference type="Proteomes" id="UP000518300">
    <property type="component" value="Unassembled WGS sequence"/>
</dbReference>
<proteinExistence type="predicted"/>
<gene>
    <name evidence="1" type="ORF">HG543_47020</name>
</gene>
<dbReference type="AlphaFoldDB" id="A0A848LXL8"/>
<keyword evidence="2" id="KW-1185">Reference proteome</keyword>
<evidence type="ECO:0000313" key="2">
    <source>
        <dbReference type="Proteomes" id="UP000518300"/>
    </source>
</evidence>
<reference evidence="1 2" key="1">
    <citation type="submission" date="2020-04" db="EMBL/GenBank/DDBJ databases">
        <title>Draft genome of Pyxidicoccus fallax type strain.</title>
        <authorList>
            <person name="Whitworth D.E."/>
        </authorList>
    </citation>
    <scope>NUCLEOTIDE SEQUENCE [LARGE SCALE GENOMIC DNA]</scope>
    <source>
        <strain evidence="1 2">DSM 14698</strain>
    </source>
</reference>
<sequence length="515" mass="55953">MPVPVQVLSRRARRGQAMVLSALCFLVLALMVTLSFNLSHALRQKMSLQQHSDALAYSMAVLEARALNYYAVSNRAIAGSYVAMNSLHAYMVAASVTSDMMTAGKKNFLGFVVQEIIRCMCKGCQEHCVHAAEAAKIAKEFGDKSDEYGQKVQGLESRFNNAMEGLDLLVDNLHTSQKEVHEQTLKAVKDGKSHGLSQLVEDNSPGASDLNEAVGGLNGNEFNCAVDGLECQGSVGNTDVRARARVMTEVANAGRSKWPADRVPPQGGSKFPQHLHPDFLDELKDIPGEGDAQVTRHVGTAKTVRNKDDVDQGQSSDNEGTTIAAMEEGTLLHRWKHSAVMISKYEAKVWSDAGGGDHEPDNAHSGSHRFEGVNARALTACSQSGNCFMKFRANPSADRDWGQPRVYSYLTKQLRVGDTGRAPWELNPSATVSLRHGAQGEGRLTLAAGEGRSMSKALVYYHRFGDNGWREAPNLFGPYWRAKLHPFKPEEAAKVLEAAGNTDAAEMAQVPGVSL</sequence>
<protein>
    <submittedName>
        <fullName evidence="1">Uncharacterized protein</fullName>
    </submittedName>
</protein>